<feature type="region of interest" description="Disordered" evidence="1">
    <location>
        <begin position="148"/>
        <end position="175"/>
    </location>
</feature>
<protein>
    <submittedName>
        <fullName evidence="2">DUF3306 domain-containing protein</fullName>
    </submittedName>
</protein>
<sequence length="207" mass="22293">MSRLERWSRKKRGVESNEADVASENPPNGSAEPKSELGLEADALSATSSETESLDAEANVDDARPLPGSLDHTLPDPDSLPAGSDFSAFMAPGVSAALRRRALKRLWATGNYNVRDGLDDYDADYRQQLKPMATELAGKLRRWANKAEEAVDRPAETAGESIADDGTSTPHEDVNACISESGCATTALIDDQSDSSNSKLDERIKKE</sequence>
<evidence type="ECO:0000313" key="2">
    <source>
        <dbReference type="EMBL" id="QRL02825.1"/>
    </source>
</evidence>
<evidence type="ECO:0000256" key="1">
    <source>
        <dbReference type="SAM" id="MobiDB-lite"/>
    </source>
</evidence>
<feature type="region of interest" description="Disordered" evidence="1">
    <location>
        <begin position="1"/>
        <end position="87"/>
    </location>
</feature>
<dbReference type="InterPro" id="IPR021735">
    <property type="entry name" value="DUF3306"/>
</dbReference>
<reference evidence="2" key="1">
    <citation type="submission" date="2020-12" db="EMBL/GenBank/DDBJ databases">
        <title>Genome reconstruction of Halomonas venusta strain DSM 4743.</title>
        <authorList>
            <person name="Aguirre-Garrido J.F."/>
            <person name="Hernandez-Soto L.M."/>
            <person name="Martinez-Abarca F."/>
        </authorList>
    </citation>
    <scope>NUCLEOTIDE SEQUENCE</scope>
    <source>
        <strain evidence="2">4743</strain>
    </source>
</reference>
<feature type="region of interest" description="Disordered" evidence="1">
    <location>
        <begin position="188"/>
        <end position="207"/>
    </location>
</feature>
<evidence type="ECO:0000313" key="3">
    <source>
        <dbReference type="Proteomes" id="UP000663479"/>
    </source>
</evidence>
<gene>
    <name evidence="2" type="ORF">JDS37_16310</name>
</gene>
<dbReference type="AlphaFoldDB" id="A0AAP9ZCQ8"/>
<dbReference type="EMBL" id="CP066539">
    <property type="protein sequence ID" value="QRL02825.1"/>
    <property type="molecule type" value="Genomic_DNA"/>
</dbReference>
<dbReference type="Pfam" id="PF11748">
    <property type="entry name" value="DUF3306"/>
    <property type="match status" value="1"/>
</dbReference>
<accession>A0AAP9ZCQ8</accession>
<dbReference type="RefSeq" id="WP_146944304.1">
    <property type="nucleotide sequence ID" value="NZ_BJUL01000009.1"/>
</dbReference>
<proteinExistence type="predicted"/>
<organism evidence="2 3">
    <name type="scientific">Vreelandella venusta</name>
    <dbReference type="NCBI Taxonomy" id="44935"/>
    <lineage>
        <taxon>Bacteria</taxon>
        <taxon>Pseudomonadati</taxon>
        <taxon>Pseudomonadota</taxon>
        <taxon>Gammaproteobacteria</taxon>
        <taxon>Oceanospirillales</taxon>
        <taxon>Halomonadaceae</taxon>
        <taxon>Vreelandella</taxon>
    </lineage>
</organism>
<dbReference type="Proteomes" id="UP000663479">
    <property type="component" value="Chromosome"/>
</dbReference>
<name>A0AAP9ZCQ8_9GAMM</name>